<evidence type="ECO:0000313" key="2">
    <source>
        <dbReference type="Proteomes" id="UP000070700"/>
    </source>
</evidence>
<sequence length="168" mass="18298">MSIRSTNQSDLPHPLGAMTFDGDPCSGEDPLSDFDPDTLVADHNSTEPVVALESRTMDGPPLCCLVTGQDWQVCRTDVIRTGIWYLKNLNGLCGVGARSCVRISCSHNSAIYLCSDPSCTYLAGFAQDIVNVCVWWTPILDYTCGQEFDTDSFNVIMSFNPGRDGSPC</sequence>
<dbReference type="EMBL" id="KQ947419">
    <property type="protein sequence ID" value="KUJ14763.1"/>
    <property type="molecule type" value="Genomic_DNA"/>
</dbReference>
<name>A0A194X3J5_MOLSC</name>
<dbReference type="InParanoid" id="A0A194X3J5"/>
<dbReference type="KEGG" id="psco:LY89DRAFT_720238"/>
<proteinExistence type="predicted"/>
<reference evidence="1 2" key="1">
    <citation type="submission" date="2015-10" db="EMBL/GenBank/DDBJ databases">
        <title>Full genome of DAOMC 229536 Phialocephala scopiformis, a fungal endophyte of spruce producing the potent anti-insectan compound rugulosin.</title>
        <authorList>
            <consortium name="DOE Joint Genome Institute"/>
            <person name="Walker A.K."/>
            <person name="Frasz S.L."/>
            <person name="Seifert K.A."/>
            <person name="Miller J.D."/>
            <person name="Mondo S.J."/>
            <person name="Labutti K."/>
            <person name="Lipzen A."/>
            <person name="Dockter R."/>
            <person name="Kennedy M."/>
            <person name="Grigoriev I.V."/>
            <person name="Spatafora J.W."/>
        </authorList>
    </citation>
    <scope>NUCLEOTIDE SEQUENCE [LARGE SCALE GENOMIC DNA]</scope>
    <source>
        <strain evidence="1 2">CBS 120377</strain>
    </source>
</reference>
<dbReference type="AlphaFoldDB" id="A0A194X3J5"/>
<dbReference type="RefSeq" id="XP_018069118.1">
    <property type="nucleotide sequence ID" value="XM_018218551.1"/>
</dbReference>
<dbReference type="GeneID" id="28828277"/>
<dbReference type="PANTHER" id="PTHR35605">
    <property type="entry name" value="ECP2 EFFECTOR PROTEIN DOMAIN-CONTAINING PROTEIN-RELATED"/>
    <property type="match status" value="1"/>
</dbReference>
<dbReference type="PANTHER" id="PTHR35605:SF1">
    <property type="entry name" value="ECP2 EFFECTOR PROTEIN DOMAIN-CONTAINING PROTEIN-RELATED"/>
    <property type="match status" value="1"/>
</dbReference>
<dbReference type="Proteomes" id="UP000070700">
    <property type="component" value="Unassembled WGS sequence"/>
</dbReference>
<dbReference type="OrthoDB" id="3552888at2759"/>
<dbReference type="STRING" id="149040.A0A194X3J5"/>
<gene>
    <name evidence="1" type="ORF">LY89DRAFT_720238</name>
</gene>
<organism evidence="1 2">
    <name type="scientific">Mollisia scopiformis</name>
    <name type="common">Conifer needle endophyte fungus</name>
    <name type="synonym">Phialocephala scopiformis</name>
    <dbReference type="NCBI Taxonomy" id="149040"/>
    <lineage>
        <taxon>Eukaryota</taxon>
        <taxon>Fungi</taxon>
        <taxon>Dikarya</taxon>
        <taxon>Ascomycota</taxon>
        <taxon>Pezizomycotina</taxon>
        <taxon>Leotiomycetes</taxon>
        <taxon>Helotiales</taxon>
        <taxon>Mollisiaceae</taxon>
        <taxon>Mollisia</taxon>
    </lineage>
</organism>
<protein>
    <submittedName>
        <fullName evidence="1">Uncharacterized protein</fullName>
    </submittedName>
</protein>
<evidence type="ECO:0000313" key="1">
    <source>
        <dbReference type="EMBL" id="KUJ14763.1"/>
    </source>
</evidence>
<accession>A0A194X3J5</accession>
<keyword evidence="2" id="KW-1185">Reference proteome</keyword>